<dbReference type="Proteomes" id="UP000284998">
    <property type="component" value="Unassembled WGS sequence"/>
</dbReference>
<comment type="caution">
    <text evidence="4">The sequence shown here is derived from an EMBL/GenBank/DDBJ whole genome shotgun (WGS) entry which is preliminary data.</text>
</comment>
<feature type="domain" description="Glycosyltransferase 2-like" evidence="3">
    <location>
        <begin position="7"/>
        <end position="136"/>
    </location>
</feature>
<name>A0A414WU93_9BACT</name>
<accession>A0A414WU93</accession>
<evidence type="ECO:0000256" key="1">
    <source>
        <dbReference type="ARBA" id="ARBA00022676"/>
    </source>
</evidence>
<dbReference type="Gene3D" id="3.90.550.10">
    <property type="entry name" value="Spore Coat Polysaccharide Biosynthesis Protein SpsA, Chain A"/>
    <property type="match status" value="1"/>
</dbReference>
<evidence type="ECO:0000256" key="2">
    <source>
        <dbReference type="ARBA" id="ARBA00022679"/>
    </source>
</evidence>
<dbReference type="GO" id="GO:0016758">
    <property type="term" value="F:hexosyltransferase activity"/>
    <property type="evidence" value="ECO:0007669"/>
    <property type="project" value="UniProtKB-ARBA"/>
</dbReference>
<reference evidence="4 5" key="1">
    <citation type="submission" date="2018-08" db="EMBL/GenBank/DDBJ databases">
        <title>A genome reference for cultivated species of the human gut microbiota.</title>
        <authorList>
            <person name="Zou Y."/>
            <person name="Xue W."/>
            <person name="Luo G."/>
        </authorList>
    </citation>
    <scope>NUCLEOTIDE SEQUENCE [LARGE SCALE GENOMIC DNA]</scope>
    <source>
        <strain evidence="4 5">AM17-44</strain>
    </source>
</reference>
<gene>
    <name evidence="4" type="ORF">DW204_12185</name>
</gene>
<dbReference type="RefSeq" id="WP_118244286.1">
    <property type="nucleotide sequence ID" value="NZ_QRJS01000035.1"/>
</dbReference>
<dbReference type="SUPFAM" id="SSF53448">
    <property type="entry name" value="Nucleotide-diphospho-sugar transferases"/>
    <property type="match status" value="1"/>
</dbReference>
<evidence type="ECO:0000313" key="4">
    <source>
        <dbReference type="EMBL" id="RHH41639.1"/>
    </source>
</evidence>
<organism evidence="4 5">
    <name type="scientific">Phocaeicola plebeius</name>
    <dbReference type="NCBI Taxonomy" id="310297"/>
    <lineage>
        <taxon>Bacteria</taxon>
        <taxon>Pseudomonadati</taxon>
        <taxon>Bacteroidota</taxon>
        <taxon>Bacteroidia</taxon>
        <taxon>Bacteroidales</taxon>
        <taxon>Bacteroidaceae</taxon>
        <taxon>Phocaeicola</taxon>
    </lineage>
</organism>
<dbReference type="AlphaFoldDB" id="A0A414WU93"/>
<keyword evidence="1" id="KW-0328">Glycosyltransferase</keyword>
<evidence type="ECO:0000313" key="5">
    <source>
        <dbReference type="Proteomes" id="UP000284998"/>
    </source>
</evidence>
<sequence>MNNPSISIIIPAYNVEQYIKKCLDSLLKQTFQNFEVIIVNDGSTDKTAVICNEYAAIHKNISVIHQQNAGVSAARKIGMQAMKGQYFISIDADDWMEPNMLEELFNTATSNDADLTFSDYDRIYNDHTEIINHQLSQVDPIYYLKAQLGGGMWGTYWNKLIKTQIYKTHAIAPIVGVSMWEDYIVTNLCALYAQKIAYCPKVLYHYNQTNQGSITKQQSVKNHEDILLVIKKLSTAIDKSIYKDILSKEIIDMKLFAKNYLIYSQYKDFKQWKQIFPEVNHYALNTQKRYEKKIIKSILDDKFLLTRILLFLQKYDEKIRRNLNKTLHKICLTK</sequence>
<dbReference type="Pfam" id="PF00535">
    <property type="entry name" value="Glycos_transf_2"/>
    <property type="match status" value="1"/>
</dbReference>
<dbReference type="CDD" id="cd00761">
    <property type="entry name" value="Glyco_tranf_GTA_type"/>
    <property type="match status" value="1"/>
</dbReference>
<protein>
    <submittedName>
        <fullName evidence="4">Glycosyltransferase</fullName>
    </submittedName>
</protein>
<keyword evidence="2 4" id="KW-0808">Transferase</keyword>
<dbReference type="InterPro" id="IPR001173">
    <property type="entry name" value="Glyco_trans_2-like"/>
</dbReference>
<evidence type="ECO:0000259" key="3">
    <source>
        <dbReference type="Pfam" id="PF00535"/>
    </source>
</evidence>
<dbReference type="InterPro" id="IPR029044">
    <property type="entry name" value="Nucleotide-diphossugar_trans"/>
</dbReference>
<dbReference type="PANTHER" id="PTHR22916">
    <property type="entry name" value="GLYCOSYLTRANSFERASE"/>
    <property type="match status" value="1"/>
</dbReference>
<proteinExistence type="predicted"/>
<dbReference type="PANTHER" id="PTHR22916:SF51">
    <property type="entry name" value="GLYCOSYLTRANSFERASE EPSH-RELATED"/>
    <property type="match status" value="1"/>
</dbReference>
<dbReference type="EMBL" id="QRJS01000035">
    <property type="protein sequence ID" value="RHH41639.1"/>
    <property type="molecule type" value="Genomic_DNA"/>
</dbReference>